<dbReference type="InterPro" id="IPR031142">
    <property type="entry name" value="SPX_prot"/>
</dbReference>
<dbReference type="PANTHER" id="PTHR45978">
    <property type="entry name" value="SPX DOMAIN-CONTAINING PROTEIN 3"/>
    <property type="match status" value="1"/>
</dbReference>
<organism evidence="4">
    <name type="scientific">Ostreococcus tauri</name>
    <name type="common">Marine green alga</name>
    <dbReference type="NCBI Taxonomy" id="70448"/>
    <lineage>
        <taxon>Eukaryota</taxon>
        <taxon>Viridiplantae</taxon>
        <taxon>Chlorophyta</taxon>
        <taxon>Mamiellophyceae</taxon>
        <taxon>Mamiellales</taxon>
        <taxon>Bathycoccaceae</taxon>
        <taxon>Ostreococcus</taxon>
    </lineage>
</organism>
<dbReference type="EMBL" id="KZ155771">
    <property type="protein sequence ID" value="OUS49699.1"/>
    <property type="molecule type" value="Genomic_DNA"/>
</dbReference>
<feature type="domain" description="SPX" evidence="3">
    <location>
        <begin position="1"/>
        <end position="129"/>
    </location>
</feature>
<dbReference type="Pfam" id="PF05794">
    <property type="entry name" value="Tcp11"/>
    <property type="match status" value="1"/>
</dbReference>
<feature type="compositionally biased region" description="Basic and acidic residues" evidence="2">
    <location>
        <begin position="249"/>
        <end position="264"/>
    </location>
</feature>
<evidence type="ECO:0000256" key="1">
    <source>
        <dbReference type="ARBA" id="ARBA00010954"/>
    </source>
</evidence>
<accession>A0A1Y5IJE9</accession>
<proteinExistence type="inferred from homology"/>
<comment type="similarity">
    <text evidence="1">Belongs to the TCP11 family.</text>
</comment>
<feature type="region of interest" description="Disordered" evidence="2">
    <location>
        <begin position="576"/>
        <end position="601"/>
    </location>
</feature>
<name>A0A1Y5IJE9_OSTTA</name>
<dbReference type="GO" id="GO:0016036">
    <property type="term" value="P:cellular response to phosphate starvation"/>
    <property type="evidence" value="ECO:0007669"/>
    <property type="project" value="InterPro"/>
</dbReference>
<evidence type="ECO:0000256" key="2">
    <source>
        <dbReference type="SAM" id="MobiDB-lite"/>
    </source>
</evidence>
<dbReference type="PROSITE" id="PS51382">
    <property type="entry name" value="SPX"/>
    <property type="match status" value="1"/>
</dbReference>
<dbReference type="PANTHER" id="PTHR45978:SF7">
    <property type="entry name" value="SPX DOMAIN-CONTAINING PROTEIN 4"/>
    <property type="match status" value="1"/>
</dbReference>
<dbReference type="Pfam" id="PF03105">
    <property type="entry name" value="SPX"/>
    <property type="match status" value="1"/>
</dbReference>
<feature type="region of interest" description="Disordered" evidence="2">
    <location>
        <begin position="249"/>
        <end position="353"/>
    </location>
</feature>
<dbReference type="Proteomes" id="UP000195557">
    <property type="component" value="Unassembled WGS sequence"/>
</dbReference>
<protein>
    <submittedName>
        <fullName evidence="4">T-complex protein 11-domain-containing protein</fullName>
    </submittedName>
</protein>
<gene>
    <name evidence="4" type="ORF">BE221DRAFT_166056</name>
</gene>
<evidence type="ECO:0000259" key="3">
    <source>
        <dbReference type="PROSITE" id="PS51382"/>
    </source>
</evidence>
<dbReference type="eggNOG" id="KOG1981">
    <property type="taxonomic scope" value="Eukaryota"/>
</dbReference>
<dbReference type="AlphaFoldDB" id="A0A1Y5IJE9"/>
<dbReference type="InterPro" id="IPR008862">
    <property type="entry name" value="Tcp11"/>
</dbReference>
<dbReference type="InterPro" id="IPR004331">
    <property type="entry name" value="SPX_dom"/>
</dbReference>
<feature type="compositionally biased region" description="Basic residues" evidence="2">
    <location>
        <begin position="284"/>
        <end position="296"/>
    </location>
</feature>
<reference evidence="4" key="1">
    <citation type="submission" date="2017-04" db="EMBL/GenBank/DDBJ databases">
        <title>Population genomics of picophytoplankton unveils novel chromosome hypervariability.</title>
        <authorList>
            <consortium name="DOE Joint Genome Institute"/>
            <person name="Blanc-Mathieu R."/>
            <person name="Krasovec M."/>
            <person name="Hebrard M."/>
            <person name="Yau S."/>
            <person name="Desgranges E."/>
            <person name="Martin J."/>
            <person name="Schackwitz W."/>
            <person name="Kuo A."/>
            <person name="Salin G."/>
            <person name="Donnadieu C."/>
            <person name="Desdevises Y."/>
            <person name="Sanchez-Ferandin S."/>
            <person name="Moreau H."/>
            <person name="Rivals E."/>
            <person name="Grigoriev I.V."/>
            <person name="Grimsley N."/>
            <person name="Eyre-Walker A."/>
            <person name="Piganeau G."/>
        </authorList>
    </citation>
    <scope>NUCLEOTIDE SEQUENCE [LARGE SCALE GENOMIC DNA]</scope>
    <source>
        <strain evidence="4">RCC 1115</strain>
    </source>
</reference>
<sequence>MPDCKGQPAPTSAAELSSSERLFVQTLSSELKKFNVFFMNREEEIVMKEGHMQQVFEQNEERIASAINAGAYTNECLLSDTQLCQKFANFHGELVLLEHWTNLNYAALVKILKKHDKRSNLSLRSPILGNVLQQPFYNVEVLTAMIGRAEERFRTIEQRIRGFVGEHAAPSALEGMPPVNLRISSDGSEISDDEDDMYSIEHTKAALNCWQGLEKSECMKNPLVFIGFITTLGTIFDAISLLTSRVLSRRGEPDARRRATDRTPSRASSGFARTRPTARERSRPCRAARGSRHRAPRLGTGRAPVSSRHVSRRFEDESNDAADAIARETSASAPSASADEAMKREYKNGSSSPRCADWTPRRVATQFLNAKLSVPRESFEEFMALIVAESTISLTRAWLERVEARSASKVGSSTPRVVLSAYMIVHHSDVVMGGSSPEEVSLLTSSRELVQALEAVAAAVAGSTASPRDVDSLVARFGRSWNAFYCDWTVWKTKDAQSLENELVRIGVAMEASMFNVCGPNALDETVCLGEERNAIREAQKHDRALLREKISRLSGDDAAQRFDAMICRVREDALRQSDSKSGDESSSGNLEQRREAREAMNKRMADAIANDKARSVQYDEETMDSVESQKDRILHELMINPEFKLSLAEHEAGSLRTAVEEAMTQAFWDVAYESLIGNSVSIVRERIIEWKDCAIDEALSSEDMSTQRLKDLKDQLVLIDVDDLERCILHMETHPLDACAALRKALDYGYTVLKILCDDDETNARLEIEHETLIHKLQTTTEDKESISRSIVDALAFLFSFREKIHTTKYLNAANLVIDDLRSGIAASSKEGFEYARERFLRRHGVCTGETDVEMYKLKFPRTVGWLEAVADDLVRLYAQENMMTLRRNSDATWRGIKLQSGLIGCAKERPQLAYIVAADLHSTAIMTIEGACRVALARLISNRNAIEQEFYPETLEFDLERLDRMWAEFQQLRVLAACSALCRQINVRADIVLERVSLLLNDPHEVSNVDKIAELIRDACEHKRDEAITIANMLRKLTGEEALAVRIVDILRSALAVRLLYGFQDDTTACRAVESTFAAFGPVAARLLRERVDDIARQAAVVVNLQSHVCLDVLNALAGELLSKVDPDEI</sequence>
<feature type="compositionally biased region" description="Basic and acidic residues" evidence="2">
    <location>
        <begin position="592"/>
        <end position="601"/>
    </location>
</feature>
<evidence type="ECO:0000313" key="4">
    <source>
        <dbReference type="EMBL" id="OUS49699.1"/>
    </source>
</evidence>